<accession>A0A892ZCY7</accession>
<evidence type="ECO:0000256" key="1">
    <source>
        <dbReference type="ARBA" id="ARBA00010062"/>
    </source>
</evidence>
<evidence type="ECO:0000256" key="5">
    <source>
        <dbReference type="SAM" id="SignalP"/>
    </source>
</evidence>
<proteinExistence type="inferred from homology"/>
<evidence type="ECO:0000313" key="8">
    <source>
        <dbReference type="Proteomes" id="UP000653156"/>
    </source>
</evidence>
<evidence type="ECO:0000313" key="7">
    <source>
        <dbReference type="EMBL" id="QRQ80901.1"/>
    </source>
</evidence>
<dbReference type="KEGG" id="ptes:JQU52_09125"/>
<dbReference type="Gene3D" id="3.40.50.2300">
    <property type="match status" value="2"/>
</dbReference>
<dbReference type="AlphaFoldDB" id="A0A892ZCY7"/>
<evidence type="ECO:0000256" key="3">
    <source>
        <dbReference type="ARBA" id="ARBA00022729"/>
    </source>
</evidence>
<dbReference type="SUPFAM" id="SSF53822">
    <property type="entry name" value="Periplasmic binding protein-like I"/>
    <property type="match status" value="1"/>
</dbReference>
<reference evidence="7" key="1">
    <citation type="submission" date="2021-02" db="EMBL/GenBank/DDBJ databases">
        <title>Neisseriaceae sp. 26B isolated from the cloaca of a Common Toad-headed Turtle (Mesoclemmys nasuta).</title>
        <authorList>
            <person name="Spergser J."/>
            <person name="Busse H.-J."/>
        </authorList>
    </citation>
    <scope>NUCLEOTIDE SEQUENCE</scope>
    <source>
        <strain evidence="7">26B</strain>
    </source>
</reference>
<dbReference type="EMBL" id="CP069798">
    <property type="protein sequence ID" value="QRQ80901.1"/>
    <property type="molecule type" value="Genomic_DNA"/>
</dbReference>
<name>A0A892ZCY7_9NEIS</name>
<dbReference type="CDD" id="cd06342">
    <property type="entry name" value="PBP1_ABC_LIVBP-like"/>
    <property type="match status" value="1"/>
</dbReference>
<dbReference type="InterPro" id="IPR028081">
    <property type="entry name" value="Leu-bd"/>
</dbReference>
<keyword evidence="3 5" id="KW-0732">Signal</keyword>
<keyword evidence="2" id="KW-0813">Transport</keyword>
<evidence type="ECO:0000256" key="4">
    <source>
        <dbReference type="ARBA" id="ARBA00022970"/>
    </source>
</evidence>
<dbReference type="PROSITE" id="PS51257">
    <property type="entry name" value="PROKAR_LIPOPROTEIN"/>
    <property type="match status" value="1"/>
</dbReference>
<organism evidence="7 8">
    <name type="scientific">Paralysiella testudinis</name>
    <dbReference type="NCBI Taxonomy" id="2809020"/>
    <lineage>
        <taxon>Bacteria</taxon>
        <taxon>Pseudomonadati</taxon>
        <taxon>Pseudomonadota</taxon>
        <taxon>Betaproteobacteria</taxon>
        <taxon>Neisseriales</taxon>
        <taxon>Neisseriaceae</taxon>
        <taxon>Paralysiella</taxon>
    </lineage>
</organism>
<gene>
    <name evidence="7" type="ORF">JQU52_09125</name>
</gene>
<dbReference type="Proteomes" id="UP000653156">
    <property type="component" value="Chromosome"/>
</dbReference>
<comment type="similarity">
    <text evidence="1">Belongs to the leucine-binding protein family.</text>
</comment>
<keyword evidence="4" id="KW-0029">Amino-acid transport</keyword>
<dbReference type="RefSeq" id="WP_230338192.1">
    <property type="nucleotide sequence ID" value="NZ_CP069798.1"/>
</dbReference>
<dbReference type="InterPro" id="IPR000709">
    <property type="entry name" value="Leu_Ile_Val-bd"/>
</dbReference>
<dbReference type="PRINTS" id="PR00337">
    <property type="entry name" value="LEUILEVALBP"/>
</dbReference>
<evidence type="ECO:0000256" key="2">
    <source>
        <dbReference type="ARBA" id="ARBA00022448"/>
    </source>
</evidence>
<dbReference type="GO" id="GO:0006865">
    <property type="term" value="P:amino acid transport"/>
    <property type="evidence" value="ECO:0007669"/>
    <property type="project" value="UniProtKB-KW"/>
</dbReference>
<protein>
    <submittedName>
        <fullName evidence="7">Branched-chain amino acid ABC transporter substrate-binding protein</fullName>
    </submittedName>
</protein>
<dbReference type="Pfam" id="PF13458">
    <property type="entry name" value="Peripla_BP_6"/>
    <property type="match status" value="1"/>
</dbReference>
<evidence type="ECO:0000259" key="6">
    <source>
        <dbReference type="Pfam" id="PF13458"/>
    </source>
</evidence>
<feature type="domain" description="Leucine-binding protein" evidence="6">
    <location>
        <begin position="38"/>
        <end position="383"/>
    </location>
</feature>
<dbReference type="InterPro" id="IPR028082">
    <property type="entry name" value="Peripla_BP_I"/>
</dbReference>
<dbReference type="PANTHER" id="PTHR47151">
    <property type="entry name" value="LEU/ILE/VAL-BINDING ABC TRANSPORTER SUBUNIT"/>
    <property type="match status" value="1"/>
</dbReference>
<feature type="chain" id="PRO_5034196292" evidence="5">
    <location>
        <begin position="20"/>
        <end position="394"/>
    </location>
</feature>
<feature type="signal peptide" evidence="5">
    <location>
        <begin position="1"/>
        <end position="19"/>
    </location>
</feature>
<sequence length="394" mass="39922">MKKHVLAILLATAVAGGLAACNKGADTAAGGEGKGDVIRIASGSPLSGGQASAGKDFANGALLAVEEINAAGGVDVGGKKYTLQLVSEDDAGDPKTGATVAQKTADDAAIVAVVGHYNSGVTLVASPIYANAGIPSLTVSTNPDVILKAPKLPDGGTAVFRINAHDGKQGPALATFAHSKGVKKLAVLDDATAYGKGLADQVAKKAQELGIDTSLREAASDKTTDFKALLTKAKAAGVDGIMWGGYDDTGAILTKQARELGMTALILMPDTACTDNYIKLAGAAAEGAICSSTSVPLGKLNGGGNFKTNYEKRFAGQTVQAYSPLTYDAVYVLADAIKQAGSTDKAKIAAAIPKVAHSGLTGTMAFDPDGERKDAEIAILEEKGGKFDVIEMVK</sequence>
<dbReference type="PANTHER" id="PTHR47151:SF2">
    <property type="entry name" value="AMINO ACID BINDING PROTEIN"/>
    <property type="match status" value="1"/>
</dbReference>
<keyword evidence="8" id="KW-1185">Reference proteome</keyword>